<dbReference type="RefSeq" id="WP_226609616.1">
    <property type="nucleotide sequence ID" value="NZ_JAJAQI010000023.1"/>
</dbReference>
<evidence type="ECO:0008006" key="4">
    <source>
        <dbReference type="Google" id="ProtNLM"/>
    </source>
</evidence>
<evidence type="ECO:0000256" key="1">
    <source>
        <dbReference type="SAM" id="MobiDB-lite"/>
    </source>
</evidence>
<gene>
    <name evidence="2" type="ORF">LHA35_15815</name>
</gene>
<evidence type="ECO:0000313" key="3">
    <source>
        <dbReference type="Proteomes" id="UP001139311"/>
    </source>
</evidence>
<dbReference type="EMBL" id="JAJAQI010000023">
    <property type="protein sequence ID" value="MCB4823201.1"/>
    <property type="molecule type" value="Genomic_DNA"/>
</dbReference>
<feature type="region of interest" description="Disordered" evidence="1">
    <location>
        <begin position="1"/>
        <end position="31"/>
    </location>
</feature>
<dbReference type="AlphaFoldDB" id="A0A9X1IFG0"/>
<name>A0A9X1IFG0_9PROT</name>
<dbReference type="Proteomes" id="UP001139311">
    <property type="component" value="Unassembled WGS sequence"/>
</dbReference>
<comment type="caution">
    <text evidence="2">The sequence shown here is derived from an EMBL/GenBank/DDBJ whole genome shotgun (WGS) entry which is preliminary data.</text>
</comment>
<evidence type="ECO:0000313" key="2">
    <source>
        <dbReference type="EMBL" id="MCB4823201.1"/>
    </source>
</evidence>
<accession>A0A9X1IFG0</accession>
<keyword evidence="3" id="KW-1185">Reference proteome</keyword>
<organism evidence="2 3">
    <name type="scientific">Roseicella aerolata</name>
    <dbReference type="NCBI Taxonomy" id="2883479"/>
    <lineage>
        <taxon>Bacteria</taxon>
        <taxon>Pseudomonadati</taxon>
        <taxon>Pseudomonadota</taxon>
        <taxon>Alphaproteobacteria</taxon>
        <taxon>Acetobacterales</taxon>
        <taxon>Roseomonadaceae</taxon>
        <taxon>Roseicella</taxon>
    </lineage>
</organism>
<reference evidence="2" key="1">
    <citation type="submission" date="2021-10" db="EMBL/GenBank/DDBJ databases">
        <title>Roseicella aerolatum sp. nov., isolated from aerosols of e-waste dismantling site.</title>
        <authorList>
            <person name="Qin T."/>
        </authorList>
    </citation>
    <scope>NUCLEOTIDE SEQUENCE</scope>
    <source>
        <strain evidence="2">GB24</strain>
    </source>
</reference>
<dbReference type="Gene3D" id="6.20.20.10">
    <property type="match status" value="1"/>
</dbReference>
<proteinExistence type="predicted"/>
<protein>
    <recommendedName>
        <fullName evidence="4">Molecular chaperone DnaJ</fullName>
    </recommendedName>
</protein>
<dbReference type="InterPro" id="IPR036410">
    <property type="entry name" value="HSP_DnaJ_Cys-rich_dom_sf"/>
</dbReference>
<dbReference type="SUPFAM" id="SSF57938">
    <property type="entry name" value="DnaJ/Hsp40 cysteine-rich domain"/>
    <property type="match status" value="1"/>
</dbReference>
<sequence length="59" mass="5749">MAGDKPQGTKLNPGDVAPPGTPATGEAPCPECQGKGTINGQRCRNCDGTGIVIQGVAGG</sequence>